<reference evidence="1" key="1">
    <citation type="submission" date="2020-04" db="EMBL/GenBank/DDBJ databases">
        <authorList>
            <person name="Chiriac C."/>
            <person name="Salcher M."/>
            <person name="Ghai R."/>
            <person name="Kavagutti S V."/>
        </authorList>
    </citation>
    <scope>NUCLEOTIDE SEQUENCE</scope>
</reference>
<dbReference type="EMBL" id="LR796345">
    <property type="protein sequence ID" value="CAB4138404.1"/>
    <property type="molecule type" value="Genomic_DNA"/>
</dbReference>
<organism evidence="1">
    <name type="scientific">uncultured Caudovirales phage</name>
    <dbReference type="NCBI Taxonomy" id="2100421"/>
    <lineage>
        <taxon>Viruses</taxon>
        <taxon>Duplodnaviria</taxon>
        <taxon>Heunggongvirae</taxon>
        <taxon>Uroviricota</taxon>
        <taxon>Caudoviricetes</taxon>
        <taxon>Peduoviridae</taxon>
        <taxon>Maltschvirus</taxon>
        <taxon>Maltschvirus maltsch</taxon>
    </lineage>
</organism>
<gene>
    <name evidence="1" type="ORF">UFOVP331_25</name>
</gene>
<proteinExistence type="predicted"/>
<accession>A0A6J5LUY6</accession>
<protein>
    <submittedName>
        <fullName evidence="1">Uncharacterized protein</fullName>
    </submittedName>
</protein>
<sequence length="156" mass="18397">MGQVTILNNLYNMYDVENTYNFDLNTYTLNNRLFCTFTNLDEINDTVDNLKNLYTIMYNKVFVLYIKSTDEYTITYNVEQENVSEIPENTILVHRKKESNTLYTINALNELIKKLNGGAVDSRFPINWQHYRNSILLTNQGDLKQLNTKIYKIVEL</sequence>
<evidence type="ECO:0000313" key="1">
    <source>
        <dbReference type="EMBL" id="CAB4138404.1"/>
    </source>
</evidence>
<name>A0A6J5LUY6_9CAUD</name>